<reference evidence="3" key="2">
    <citation type="journal article" date="2018" name="Environ. Microbiol.">
        <title>Bloom of a denitrifying methanotroph, 'Candidatus Methylomirabilis limnetica', in a deep stratified lake.</title>
        <authorList>
            <person name="Graf J.S."/>
            <person name="Mayr M.J."/>
            <person name="Marchant H.K."/>
            <person name="Tienken D."/>
            <person name="Hach P.F."/>
            <person name="Brand A."/>
            <person name="Schubert C.J."/>
            <person name="Kuypers M.M."/>
            <person name="Milucka J."/>
        </authorList>
    </citation>
    <scope>NUCLEOTIDE SEQUENCE [LARGE SCALE GENOMIC DNA]</scope>
    <source>
        <strain evidence="3">Zug</strain>
    </source>
</reference>
<dbReference type="RefSeq" id="WP_107563091.1">
    <property type="nucleotide sequence ID" value="NZ_NVQC01000023.1"/>
</dbReference>
<feature type="transmembrane region" description="Helical" evidence="1">
    <location>
        <begin position="251"/>
        <end position="268"/>
    </location>
</feature>
<accession>A0A2T4TWS3</accession>
<proteinExistence type="predicted"/>
<reference evidence="2 3" key="1">
    <citation type="submission" date="2017-09" db="EMBL/GenBank/DDBJ databases">
        <title>Bloom of a denitrifying methanotroph, Candidatus Methylomirabilis limnetica, in a deep stratified lake.</title>
        <authorList>
            <person name="Graf J.S."/>
            <person name="Marchant H.K."/>
            <person name="Tienken D."/>
            <person name="Hach P.F."/>
            <person name="Brand A."/>
            <person name="Schubert C.J."/>
            <person name="Kuypers M.M."/>
            <person name="Milucka J."/>
        </authorList>
    </citation>
    <scope>NUCLEOTIDE SEQUENCE [LARGE SCALE GENOMIC DNA]</scope>
    <source>
        <strain evidence="2 3">Zug</strain>
    </source>
</reference>
<name>A0A2T4TWS3_9BACT</name>
<evidence type="ECO:0000313" key="2">
    <source>
        <dbReference type="EMBL" id="PTL35550.1"/>
    </source>
</evidence>
<feature type="transmembrane region" description="Helical" evidence="1">
    <location>
        <begin position="385"/>
        <end position="402"/>
    </location>
</feature>
<dbReference type="OrthoDB" id="113685at2"/>
<protein>
    <submittedName>
        <fullName evidence="2">Uncharacterized protein</fullName>
    </submittedName>
</protein>
<feature type="transmembrane region" description="Helical" evidence="1">
    <location>
        <begin position="226"/>
        <end position="244"/>
    </location>
</feature>
<evidence type="ECO:0000313" key="3">
    <source>
        <dbReference type="Proteomes" id="UP000241436"/>
    </source>
</evidence>
<evidence type="ECO:0000256" key="1">
    <source>
        <dbReference type="SAM" id="Phobius"/>
    </source>
</evidence>
<feature type="transmembrane region" description="Helical" evidence="1">
    <location>
        <begin position="319"/>
        <end position="340"/>
    </location>
</feature>
<comment type="caution">
    <text evidence="2">The sequence shown here is derived from an EMBL/GenBank/DDBJ whole genome shotgun (WGS) entry which is preliminary data.</text>
</comment>
<keyword evidence="3" id="KW-1185">Reference proteome</keyword>
<dbReference type="EMBL" id="NVQC01000023">
    <property type="protein sequence ID" value="PTL35550.1"/>
    <property type="molecule type" value="Genomic_DNA"/>
</dbReference>
<organism evidence="2 3">
    <name type="scientific">Candidatus Methylomirabilis limnetica</name>
    <dbReference type="NCBI Taxonomy" id="2033718"/>
    <lineage>
        <taxon>Bacteria</taxon>
        <taxon>Candidatus Methylomirabilota</taxon>
        <taxon>Candidatus Methylomirabilia</taxon>
        <taxon>Candidatus Methylomirabilales</taxon>
        <taxon>Candidatus Methylomirabilaceae</taxon>
        <taxon>Candidatus Methylomirabilis</taxon>
    </lineage>
</organism>
<keyword evidence="1" id="KW-0812">Transmembrane</keyword>
<dbReference type="Proteomes" id="UP000241436">
    <property type="component" value="Unassembled WGS sequence"/>
</dbReference>
<keyword evidence="1" id="KW-1133">Transmembrane helix</keyword>
<sequence>MKRQLIAFVVITLLAGGLAWGSDYYMNHGHWYAKEPEKDFALARLLADIRTSTSRYQDLEQAKADGYVQISGNVPLEGYHFYKAGITQIDYAHPSTLLYTERQGQWQLVALKYTAAGARPAESPFTGIDWDRSLAICRYADWQEYRSLSREGCPQIHPETKSSFTAWYPDMWAIRLWIWYPNPYGLFASMNPLLAPFDDRTIPPDEAGSWETWKAHTEFSNFNHHFSGWLVLVMGMAMTGSALWGGQKSRFAHLWPLLTLSVAMFILYRSDPEYWPFGPKTLTELLGDREAIEHKLSGIIVLAMGSVEWLRARRILSHSIWGMIFPWLAIMGGVTLLFHLHPISNFNYVGRANSPHTTEGVTALLAGMTYLMGTLGIMKQRWWGLVPALFVILMGVQLIVYVE</sequence>
<keyword evidence="1" id="KW-0472">Membrane</keyword>
<gene>
    <name evidence="2" type="ORF">CLG94_09790</name>
</gene>
<dbReference type="AlphaFoldDB" id="A0A2T4TWS3"/>